<feature type="signal peptide" evidence="1">
    <location>
        <begin position="1"/>
        <end position="16"/>
    </location>
</feature>
<accession>A0A6P7GU42</accession>
<dbReference type="EnsemblMetazoa" id="XM_050645241.1">
    <property type="protein sequence ID" value="XP_050501198.1"/>
    <property type="gene ID" value="LOC126881162"/>
</dbReference>
<organism evidence="4">
    <name type="scientific">Diabrotica virgifera virgifera</name>
    <name type="common">western corn rootworm</name>
    <dbReference type="NCBI Taxonomy" id="50390"/>
    <lineage>
        <taxon>Eukaryota</taxon>
        <taxon>Metazoa</taxon>
        <taxon>Ecdysozoa</taxon>
        <taxon>Arthropoda</taxon>
        <taxon>Hexapoda</taxon>
        <taxon>Insecta</taxon>
        <taxon>Pterygota</taxon>
        <taxon>Neoptera</taxon>
        <taxon>Endopterygota</taxon>
        <taxon>Coleoptera</taxon>
        <taxon>Polyphaga</taxon>
        <taxon>Cucujiformia</taxon>
        <taxon>Chrysomeloidea</taxon>
        <taxon>Chrysomelidae</taxon>
        <taxon>Galerucinae</taxon>
        <taxon>Diabroticina</taxon>
        <taxon>Diabroticites</taxon>
        <taxon>Diabrotica</taxon>
    </lineage>
</organism>
<sequence>MFPIIFLVLVASAANAGNIGIGLNSGGYGGLLGSTISQQATSTSIANSGPVAVAAAPVAVAAASPVLAVSPLAVASGAIVSVPTATSSQSRVDVINSRPLVSQVVSSVPVNVALGGGYGNGYGTGYANGVIDNGLVASAGLVTGSVNAVNSVGYSNVGYGNVGNGHGYRAY</sequence>
<evidence type="ECO:0000256" key="1">
    <source>
        <dbReference type="SAM" id="SignalP"/>
    </source>
</evidence>
<protein>
    <submittedName>
        <fullName evidence="4">Cuticle protein 64-like</fullName>
    </submittedName>
</protein>
<keyword evidence="3" id="KW-1185">Reference proteome</keyword>
<dbReference type="InParanoid" id="A0A6P7GU42"/>
<dbReference type="RefSeq" id="XP_028149527.1">
    <property type="nucleotide sequence ID" value="XM_028293726.1"/>
</dbReference>
<evidence type="ECO:0000313" key="2">
    <source>
        <dbReference type="EnsemblMetazoa" id="XP_050501198.1"/>
    </source>
</evidence>
<gene>
    <name evidence="4" type="primary">LOC114342922</name>
</gene>
<evidence type="ECO:0000313" key="3">
    <source>
        <dbReference type="Proteomes" id="UP001652700"/>
    </source>
</evidence>
<name>A0A6P7GU42_DIAVI</name>
<feature type="chain" id="PRO_5028357203" evidence="1">
    <location>
        <begin position="17"/>
        <end position="171"/>
    </location>
</feature>
<reference evidence="2" key="2">
    <citation type="submission" date="2025-05" db="UniProtKB">
        <authorList>
            <consortium name="EnsemblMetazoa"/>
        </authorList>
    </citation>
    <scope>IDENTIFICATION</scope>
</reference>
<reference evidence="4" key="1">
    <citation type="submission" date="2025-04" db="UniProtKB">
        <authorList>
            <consortium name="RefSeq"/>
        </authorList>
    </citation>
    <scope>IDENTIFICATION</scope>
    <source>
        <tissue evidence="4">Whole insect</tissue>
    </source>
</reference>
<dbReference type="Proteomes" id="UP001652700">
    <property type="component" value="Unplaced"/>
</dbReference>
<keyword evidence="1" id="KW-0732">Signal</keyword>
<proteinExistence type="predicted"/>
<dbReference type="AlphaFoldDB" id="A0A6P7GU42"/>
<evidence type="ECO:0000313" key="4">
    <source>
        <dbReference type="RefSeq" id="XP_028149527.1"/>
    </source>
</evidence>